<evidence type="ECO:0000259" key="3">
    <source>
        <dbReference type="Pfam" id="PF20616"/>
    </source>
</evidence>
<keyword evidence="5" id="KW-1185">Reference proteome</keyword>
<evidence type="ECO:0000256" key="1">
    <source>
        <dbReference type="SAM" id="MobiDB-lite"/>
    </source>
</evidence>
<dbReference type="OrthoDB" id="6240989at2"/>
<proteinExistence type="predicted"/>
<dbReference type="AlphaFoldDB" id="A0A432XYT1"/>
<accession>A0A432XYT1</accession>
<organism evidence="4 5">
    <name type="scientific">Pseudidiomarina halophila</name>
    <dbReference type="NCBI Taxonomy" id="1449799"/>
    <lineage>
        <taxon>Bacteria</taxon>
        <taxon>Pseudomonadati</taxon>
        <taxon>Pseudomonadota</taxon>
        <taxon>Gammaproteobacteria</taxon>
        <taxon>Alteromonadales</taxon>
        <taxon>Idiomarinaceae</taxon>
        <taxon>Pseudidiomarina</taxon>
    </lineage>
</organism>
<keyword evidence="2" id="KW-0732">Signal</keyword>
<sequence length="474" mass="53605">MRGVVIAAALLGLSGGLSGCSLLNSQESTENTAATQSLQFLFADAPAAPDLATLQQFPYPVTYVQFEDAPRTILVLAATGNHGQYWFSAGDEALTLWQGRVIRSSALERENRVHTDQLHKDPLACYLEQPTEQPTEQPQQQSQQQQSQQQQPQQQNCRSNWQRNIQIQRPTARYTPHDPQFEIVTLQVQSEFQRNGRDLTEQGTATEYVAGKAVKTHDFSNSYRLSIDNQYVISSKQWLSPQHGYVELEMVNLARPIAPRGDAQVTRFQVPITSEAQPRLRYFVEANQQHFYPDSYWPGLRIHSDELDERFVGRHTGMLKRLRMLAEIYQHDGDTELEQAARQLIQQFQQWPMRASYVHGLDPAKMRTALEHNPVLNARDAEDAYEIVLAPASSTQVGVSNLIKTERWLIQPNGNIRQLEPREKLNDGQPGIVLTSIAESDLPSGFRDINAQLAMFLQHWDYSQGAQTSGAGNK</sequence>
<protein>
    <recommendedName>
        <fullName evidence="3">Capsule biosynthesis GfcC-like N-terminal domain-containing protein</fullName>
    </recommendedName>
</protein>
<dbReference type="Pfam" id="PF11102">
    <property type="entry name" value="YjbF"/>
    <property type="match status" value="1"/>
</dbReference>
<dbReference type="Gene3D" id="2.40.360.10">
    <property type="entry name" value="YmcC-like"/>
    <property type="match status" value="1"/>
</dbReference>
<dbReference type="PROSITE" id="PS51257">
    <property type="entry name" value="PROKAR_LIPOPROTEIN"/>
    <property type="match status" value="1"/>
</dbReference>
<evidence type="ECO:0000256" key="2">
    <source>
        <dbReference type="SAM" id="SignalP"/>
    </source>
</evidence>
<dbReference type="InterPro" id="IPR023373">
    <property type="entry name" value="YmcC_sf"/>
</dbReference>
<feature type="region of interest" description="Disordered" evidence="1">
    <location>
        <begin position="131"/>
        <end position="159"/>
    </location>
</feature>
<name>A0A432XYT1_9GAMM</name>
<dbReference type="EMBL" id="PIPW01000001">
    <property type="protein sequence ID" value="RUO53908.1"/>
    <property type="molecule type" value="Genomic_DNA"/>
</dbReference>
<dbReference type="InterPro" id="IPR046459">
    <property type="entry name" value="Caps_syn_GfcC_N"/>
</dbReference>
<comment type="caution">
    <text evidence="4">The sequence shown here is derived from an EMBL/GenBank/DDBJ whole genome shotgun (WGS) entry which is preliminary data.</text>
</comment>
<feature type="compositionally biased region" description="Low complexity" evidence="1">
    <location>
        <begin position="131"/>
        <end position="155"/>
    </location>
</feature>
<dbReference type="Pfam" id="PF20616">
    <property type="entry name" value="Caps_syn_GfcC_N"/>
    <property type="match status" value="1"/>
</dbReference>
<feature type="chain" id="PRO_5019220575" description="Capsule biosynthesis GfcC-like N-terminal domain-containing protein" evidence="2">
    <location>
        <begin position="20"/>
        <end position="474"/>
    </location>
</feature>
<evidence type="ECO:0000313" key="4">
    <source>
        <dbReference type="EMBL" id="RUO53908.1"/>
    </source>
</evidence>
<evidence type="ECO:0000313" key="5">
    <source>
        <dbReference type="Proteomes" id="UP000287198"/>
    </source>
</evidence>
<gene>
    <name evidence="4" type="ORF">CWI69_00250</name>
</gene>
<dbReference type="SUPFAM" id="SSF159270">
    <property type="entry name" value="YmcC-like"/>
    <property type="match status" value="1"/>
</dbReference>
<dbReference type="RefSeq" id="WP_126760851.1">
    <property type="nucleotide sequence ID" value="NZ_JBHLTZ010000004.1"/>
</dbReference>
<feature type="signal peptide" evidence="2">
    <location>
        <begin position="1"/>
        <end position="19"/>
    </location>
</feature>
<feature type="domain" description="Capsule biosynthesis GfcC-like N-terminal" evidence="3">
    <location>
        <begin position="279"/>
        <end position="378"/>
    </location>
</feature>
<reference evidence="5" key="1">
    <citation type="journal article" date="2018" name="Front. Microbiol.">
        <title>Genome-Based Analysis Reveals the Taxonomy and Diversity of the Family Idiomarinaceae.</title>
        <authorList>
            <person name="Liu Y."/>
            <person name="Lai Q."/>
            <person name="Shao Z."/>
        </authorList>
    </citation>
    <scope>NUCLEOTIDE SEQUENCE [LARGE SCALE GENOMIC DNA]</scope>
    <source>
        <strain evidence="5">BH195</strain>
    </source>
</reference>
<dbReference type="InterPro" id="IPR021308">
    <property type="entry name" value="GfcB"/>
</dbReference>
<dbReference type="Proteomes" id="UP000287198">
    <property type="component" value="Unassembled WGS sequence"/>
</dbReference>